<evidence type="ECO:0000313" key="3">
    <source>
        <dbReference type="Proteomes" id="UP000076532"/>
    </source>
</evidence>
<evidence type="ECO:0000313" key="2">
    <source>
        <dbReference type="EMBL" id="KZP25994.1"/>
    </source>
</evidence>
<dbReference type="EMBL" id="KV417517">
    <property type="protein sequence ID" value="KZP25994.1"/>
    <property type="molecule type" value="Genomic_DNA"/>
</dbReference>
<feature type="chain" id="PRO_5007878243" evidence="1">
    <location>
        <begin position="21"/>
        <end position="235"/>
    </location>
</feature>
<evidence type="ECO:0000256" key="1">
    <source>
        <dbReference type="SAM" id="SignalP"/>
    </source>
</evidence>
<protein>
    <submittedName>
        <fullName evidence="2">Uncharacterized protein</fullName>
    </submittedName>
</protein>
<sequence>MPEVHFPSLRHLILLQVTIAVPDFGILSQFPSIQRLTCQAATRSDQGCQVGIVEVLAALRPGLHEDEDTGHRIPCPQLHTVAVSAAYRPLDVLALKAQISTLRDNGIPIRKVMLPESSLTQPEDDLEAIAELRKFVEIEDFQIDWPTPFANERFTKLSEACFTTKYSPRSKYSSVFSEICTVGNLAGAKGSGVLKPELRMVQYAGTGNAAKFGIRWRSCSKMVTFCTSFHTHRST</sequence>
<reference evidence="2 3" key="1">
    <citation type="journal article" date="2016" name="Mol. Biol. Evol.">
        <title>Comparative Genomics of Early-Diverging Mushroom-Forming Fungi Provides Insights into the Origins of Lignocellulose Decay Capabilities.</title>
        <authorList>
            <person name="Nagy L.G."/>
            <person name="Riley R."/>
            <person name="Tritt A."/>
            <person name="Adam C."/>
            <person name="Daum C."/>
            <person name="Floudas D."/>
            <person name="Sun H."/>
            <person name="Yadav J.S."/>
            <person name="Pangilinan J."/>
            <person name="Larsson K.H."/>
            <person name="Matsuura K."/>
            <person name="Barry K."/>
            <person name="Labutti K."/>
            <person name="Kuo R."/>
            <person name="Ohm R.A."/>
            <person name="Bhattacharya S.S."/>
            <person name="Shirouzu T."/>
            <person name="Yoshinaga Y."/>
            <person name="Martin F.M."/>
            <person name="Grigoriev I.V."/>
            <person name="Hibbett D.S."/>
        </authorList>
    </citation>
    <scope>NUCLEOTIDE SEQUENCE [LARGE SCALE GENOMIC DNA]</scope>
    <source>
        <strain evidence="2 3">CBS 109695</strain>
    </source>
</reference>
<name>A0A166PDZ5_9AGAM</name>
<dbReference type="AlphaFoldDB" id="A0A166PDZ5"/>
<organism evidence="2 3">
    <name type="scientific">Athelia psychrophila</name>
    <dbReference type="NCBI Taxonomy" id="1759441"/>
    <lineage>
        <taxon>Eukaryota</taxon>
        <taxon>Fungi</taxon>
        <taxon>Dikarya</taxon>
        <taxon>Basidiomycota</taxon>
        <taxon>Agaricomycotina</taxon>
        <taxon>Agaricomycetes</taxon>
        <taxon>Agaricomycetidae</taxon>
        <taxon>Atheliales</taxon>
        <taxon>Atheliaceae</taxon>
        <taxon>Athelia</taxon>
    </lineage>
</organism>
<keyword evidence="1" id="KW-0732">Signal</keyword>
<accession>A0A166PDZ5</accession>
<proteinExistence type="predicted"/>
<dbReference type="Proteomes" id="UP000076532">
    <property type="component" value="Unassembled WGS sequence"/>
</dbReference>
<keyword evidence="3" id="KW-1185">Reference proteome</keyword>
<feature type="signal peptide" evidence="1">
    <location>
        <begin position="1"/>
        <end position="20"/>
    </location>
</feature>
<gene>
    <name evidence="2" type="ORF">FIBSPDRAFT_887668</name>
</gene>